<evidence type="ECO:0000313" key="5">
    <source>
        <dbReference type="EMBL" id="KZZ95777.1"/>
    </source>
</evidence>
<evidence type="ECO:0000256" key="3">
    <source>
        <dbReference type="ARBA" id="ARBA00022842"/>
    </source>
</evidence>
<keyword evidence="2" id="KW-0479">Metal-binding</keyword>
<dbReference type="PANTHER" id="PTHR12001:SF44">
    <property type="entry name" value="GERANYLGERANYL PYROPHOSPHATE SYNTHASE"/>
    <property type="match status" value="1"/>
</dbReference>
<protein>
    <submittedName>
        <fullName evidence="5">Geranylgeranyl diphosphate synthase</fullName>
    </submittedName>
</protein>
<dbReference type="SUPFAM" id="SSF48576">
    <property type="entry name" value="Terpenoid synthases"/>
    <property type="match status" value="1"/>
</dbReference>
<dbReference type="Pfam" id="PF00348">
    <property type="entry name" value="polyprenyl_synt"/>
    <property type="match status" value="1"/>
</dbReference>
<feature type="compositionally biased region" description="Polar residues" evidence="4">
    <location>
        <begin position="112"/>
        <end position="121"/>
    </location>
</feature>
<dbReference type="GO" id="GO:0043386">
    <property type="term" value="P:mycotoxin biosynthetic process"/>
    <property type="evidence" value="ECO:0007669"/>
    <property type="project" value="UniProtKB-ARBA"/>
</dbReference>
<dbReference type="PANTHER" id="PTHR12001">
    <property type="entry name" value="GERANYLGERANYL PYROPHOSPHATE SYNTHASE"/>
    <property type="match status" value="1"/>
</dbReference>
<proteinExistence type="predicted"/>
<feature type="compositionally biased region" description="Pro residues" evidence="4">
    <location>
        <begin position="27"/>
        <end position="36"/>
    </location>
</feature>
<dbReference type="PROSITE" id="PS00723">
    <property type="entry name" value="POLYPRENYL_SYNTHASE_1"/>
    <property type="match status" value="1"/>
</dbReference>
<keyword evidence="1" id="KW-0808">Transferase</keyword>
<comment type="caution">
    <text evidence="5">The sequence shown here is derived from an EMBL/GenBank/DDBJ whole genome shotgun (WGS) entry which is preliminary data.</text>
</comment>
<reference evidence="5 6" key="1">
    <citation type="journal article" date="2016" name="Genome Biol. Evol.">
        <title>Divergent and convergent evolution of fungal pathogenicity.</title>
        <authorList>
            <person name="Shang Y."/>
            <person name="Xiao G."/>
            <person name="Zheng P."/>
            <person name="Cen K."/>
            <person name="Zhan S."/>
            <person name="Wang C."/>
        </authorList>
    </citation>
    <scope>NUCLEOTIDE SEQUENCE [LARGE SCALE GENOMIC DNA]</scope>
    <source>
        <strain evidence="5 6">ARSEF 7405</strain>
    </source>
</reference>
<feature type="compositionally biased region" description="Basic residues" evidence="4">
    <location>
        <begin position="213"/>
        <end position="231"/>
    </location>
</feature>
<dbReference type="OrthoDB" id="6921389at2759"/>
<feature type="region of interest" description="Disordered" evidence="4">
    <location>
        <begin position="480"/>
        <end position="558"/>
    </location>
</feature>
<dbReference type="AlphaFoldDB" id="A0A168BUW2"/>
<feature type="compositionally biased region" description="Polar residues" evidence="4">
    <location>
        <begin position="48"/>
        <end position="64"/>
    </location>
</feature>
<feature type="compositionally biased region" description="Basic and acidic residues" evidence="4">
    <location>
        <begin position="7"/>
        <end position="23"/>
    </location>
</feature>
<dbReference type="Proteomes" id="UP000242877">
    <property type="component" value="Unassembled WGS sequence"/>
</dbReference>
<evidence type="ECO:0000256" key="1">
    <source>
        <dbReference type="ARBA" id="ARBA00022679"/>
    </source>
</evidence>
<feature type="compositionally biased region" description="Low complexity" evidence="4">
    <location>
        <begin position="481"/>
        <end position="525"/>
    </location>
</feature>
<dbReference type="Gene3D" id="1.10.600.10">
    <property type="entry name" value="Farnesyl Diphosphate Synthase"/>
    <property type="match status" value="1"/>
</dbReference>
<sequence length="807" mass="89454">MAVHQTPRAESKETRWPLDHDDVTDPSPSPSPSPSPEPRRPLYKLFPSASSTSTFNLKRTQSLQKEFVIPPSPFLVPLPRAKRTRSNISSGKWTGPGLSPAWSPRKTPSPGPSLSASSVPGTGTGTAGALDEVPGSGSKAAPVPVLKVEEVHSEGELPGEQQQQQQQMKQHQRSSCPPVLPPQIPPRTSSTDHKKKREKKEREKKEKKEKKEEKKKKKLISKSKSKSKKKEKGMSVDATDTLTRVIKWLDSKEIDDSAIPSPLPVQVTSSQFNFGFDTETDIDIDDTDVDGDGEKGKKRRHRAAAKLRDGLHRGSVIVEHQKLRHPQRYSCPHHPNHHINVSSNDYIDTTISSKQNGVFIPQRGSSLLKAAAKPANTYGQSYNANNEKSLAVELDDSVRRQQSISANHYYHHQQYQPQAGQAHGLGLSSYSSPFNVVAKNTALTSHPLTPPGKAIPNYSVTLAPSPSPARSLREYQDLVISQGSSSSSYPRSQSQSQVQQNQRPQRPFSLESRPLSQTPSQSQSHTHSHSRSHSYSNTFPNSLSRQHSASKHLSQNLVVAKPPRIRSLNTPSIITTAETEDDREEGFRFSINTTTTGATAFDMTDPSFFAGVGSATTTTAGDDLQKRVQERRDDGTPATWSDHKEKILRGPYDYLVQQPGKDIRRQFIEAFNLWLKVPEDSLQVITKVVVMLHTASLLVDDVEDSSVLRRGVPVAHNIFGTAQTINSANYVYFLALQEVQKLSNPRAIDVFTQELLNLHRGQGMDLFWRDTLTCPTEEDYLEMVGNKCGGLFRLAVKLMQAESSVDM</sequence>
<dbReference type="InterPro" id="IPR000092">
    <property type="entry name" value="Polyprenyl_synt"/>
</dbReference>
<organism evidence="5 6">
    <name type="scientific">Ascosphaera apis ARSEF 7405</name>
    <dbReference type="NCBI Taxonomy" id="392613"/>
    <lineage>
        <taxon>Eukaryota</taxon>
        <taxon>Fungi</taxon>
        <taxon>Dikarya</taxon>
        <taxon>Ascomycota</taxon>
        <taxon>Pezizomycotina</taxon>
        <taxon>Eurotiomycetes</taxon>
        <taxon>Eurotiomycetidae</taxon>
        <taxon>Onygenales</taxon>
        <taxon>Ascosphaeraceae</taxon>
        <taxon>Ascosphaera</taxon>
    </lineage>
</organism>
<accession>A0A168BUW2</accession>
<dbReference type="GO" id="GO:0046165">
    <property type="term" value="P:alcohol biosynthetic process"/>
    <property type="evidence" value="ECO:0007669"/>
    <property type="project" value="UniProtKB-ARBA"/>
</dbReference>
<dbReference type="VEuPathDB" id="FungiDB:AAP_01453"/>
<name>A0A168BUW2_9EURO</name>
<feature type="compositionally biased region" description="Polar residues" evidence="4">
    <location>
        <begin position="537"/>
        <end position="557"/>
    </location>
</feature>
<dbReference type="GO" id="GO:0004659">
    <property type="term" value="F:prenyltransferase activity"/>
    <property type="evidence" value="ECO:0007669"/>
    <property type="project" value="InterPro"/>
</dbReference>
<gene>
    <name evidence="5" type="ORF">AAP_01453</name>
</gene>
<dbReference type="InterPro" id="IPR008949">
    <property type="entry name" value="Isoprenoid_synthase_dom_sf"/>
</dbReference>
<dbReference type="GO" id="GO:0008299">
    <property type="term" value="P:isoprenoid biosynthetic process"/>
    <property type="evidence" value="ECO:0007669"/>
    <property type="project" value="InterPro"/>
</dbReference>
<keyword evidence="6" id="KW-1185">Reference proteome</keyword>
<keyword evidence="3" id="KW-0460">Magnesium</keyword>
<dbReference type="GO" id="GO:0046872">
    <property type="term" value="F:metal ion binding"/>
    <property type="evidence" value="ECO:0007669"/>
    <property type="project" value="UniProtKB-KW"/>
</dbReference>
<dbReference type="EMBL" id="AZGZ01000004">
    <property type="protein sequence ID" value="KZZ95777.1"/>
    <property type="molecule type" value="Genomic_DNA"/>
</dbReference>
<evidence type="ECO:0000256" key="2">
    <source>
        <dbReference type="ARBA" id="ARBA00022723"/>
    </source>
</evidence>
<evidence type="ECO:0000313" key="6">
    <source>
        <dbReference type="Proteomes" id="UP000242877"/>
    </source>
</evidence>
<feature type="compositionally biased region" description="Basic and acidic residues" evidence="4">
    <location>
        <begin position="200"/>
        <end position="212"/>
    </location>
</feature>
<evidence type="ECO:0000256" key="4">
    <source>
        <dbReference type="SAM" id="MobiDB-lite"/>
    </source>
</evidence>
<feature type="region of interest" description="Disordered" evidence="4">
    <location>
        <begin position="1"/>
        <end position="235"/>
    </location>
</feature>
<dbReference type="InterPro" id="IPR033749">
    <property type="entry name" value="Polyprenyl_synt_CS"/>
</dbReference>